<dbReference type="eggNOG" id="arCOG03756">
    <property type="taxonomic scope" value="Archaea"/>
</dbReference>
<dbReference type="PANTHER" id="PTHR37559:SF1">
    <property type="entry name" value="PAREP6 PART 2, AUTHENTIC FRAMESHIFT"/>
    <property type="match status" value="1"/>
</dbReference>
<gene>
    <name evidence="1" type="ORF">P186_2076</name>
</gene>
<name>G7VIJ0_9CREN</name>
<proteinExistence type="predicted"/>
<evidence type="ECO:0000313" key="2">
    <source>
        <dbReference type="Proteomes" id="UP000005867"/>
    </source>
</evidence>
<dbReference type="PANTHER" id="PTHR37559">
    <property type="entry name" value="PAREP6 PART 2, AUTHENTIC FRAMESHIFT"/>
    <property type="match status" value="1"/>
</dbReference>
<reference evidence="1 2" key="1">
    <citation type="journal article" date="2012" name="J. Bacteriol.">
        <title>Complete genome sequence of strain 1860, a crenarchaeon of the genus pyrobaculum able to grow with various electron acceptors.</title>
        <authorList>
            <person name="Mardanov A.V."/>
            <person name="Gumerov V.M."/>
            <person name="Slobodkina G.B."/>
            <person name="Beletsky A.V."/>
            <person name="Bonch-Osmolovskaya E.A."/>
            <person name="Ravin N.V."/>
            <person name="Skryabin K.G."/>
        </authorList>
    </citation>
    <scope>NUCLEOTIDE SEQUENCE [LARGE SCALE GENOMIC DNA]</scope>
    <source>
        <strain evidence="1 2">1860</strain>
    </source>
</reference>
<dbReference type="BioCyc" id="PSP1104324:GJSN-2026-MONOMER"/>
<keyword evidence="2" id="KW-1185">Reference proteome</keyword>
<dbReference type="EMBL" id="CP003098">
    <property type="protein sequence ID" value="AET33470.1"/>
    <property type="molecule type" value="Genomic_DNA"/>
</dbReference>
<evidence type="ECO:0008006" key="3">
    <source>
        <dbReference type="Google" id="ProtNLM"/>
    </source>
</evidence>
<protein>
    <recommendedName>
        <fullName evidence="3">PaREP6</fullName>
    </recommendedName>
</protein>
<dbReference type="STRING" id="1104324.P186_2076"/>
<sequence>MALPAWYVEREEEAREMRRREANWNFINGLPPRVRAAVVLFIETGDLRLSQRLSGLGLEEFIEVLREAGVWIP</sequence>
<dbReference type="RefSeq" id="WP_014289295.1">
    <property type="nucleotide sequence ID" value="NC_016645.1"/>
</dbReference>
<dbReference type="Proteomes" id="UP000005867">
    <property type="component" value="Chromosome"/>
</dbReference>
<accession>G7VIJ0</accession>
<organism evidence="1 2">
    <name type="scientific">Pyrobaculum ferrireducens</name>
    <dbReference type="NCBI Taxonomy" id="1104324"/>
    <lineage>
        <taxon>Archaea</taxon>
        <taxon>Thermoproteota</taxon>
        <taxon>Thermoprotei</taxon>
        <taxon>Thermoproteales</taxon>
        <taxon>Thermoproteaceae</taxon>
        <taxon>Pyrobaculum</taxon>
    </lineage>
</organism>
<dbReference type="GeneID" id="11596563"/>
<dbReference type="KEGG" id="pyr:P186_2076"/>
<evidence type="ECO:0000313" key="1">
    <source>
        <dbReference type="EMBL" id="AET33470.1"/>
    </source>
</evidence>
<dbReference type="HOGENOM" id="CLU_185777_0_0_2"/>
<dbReference type="AlphaFoldDB" id="G7VIJ0"/>